<evidence type="ECO:0000256" key="3">
    <source>
        <dbReference type="ARBA" id="ARBA00023002"/>
    </source>
</evidence>
<dbReference type="Pfam" id="PF05368">
    <property type="entry name" value="NmrA"/>
    <property type="match status" value="1"/>
</dbReference>
<evidence type="ECO:0000256" key="2">
    <source>
        <dbReference type="ARBA" id="ARBA00022857"/>
    </source>
</evidence>
<proteinExistence type="inferred from homology"/>
<gene>
    <name evidence="5" type="ORF">M409DRAFT_49426</name>
</gene>
<keyword evidence="6" id="KW-1185">Reference proteome</keyword>
<evidence type="ECO:0000259" key="4">
    <source>
        <dbReference type="Pfam" id="PF05368"/>
    </source>
</evidence>
<dbReference type="Gene3D" id="3.90.25.10">
    <property type="entry name" value="UDP-galactose 4-epimerase, domain 1"/>
    <property type="match status" value="1"/>
</dbReference>
<protein>
    <recommendedName>
        <fullName evidence="4">NmrA-like domain-containing protein</fullName>
    </recommendedName>
</protein>
<dbReference type="GeneID" id="54564512"/>
<evidence type="ECO:0000313" key="5">
    <source>
        <dbReference type="EMBL" id="KAF2172915.1"/>
    </source>
</evidence>
<dbReference type="PANTHER" id="PTHR42748:SF30">
    <property type="entry name" value="NMRA-LIKE DOMAIN-CONTAINING PROTEIN"/>
    <property type="match status" value="1"/>
</dbReference>
<comment type="similarity">
    <text evidence="1">Belongs to the NmrA-type oxidoreductase family.</text>
</comment>
<dbReference type="GO" id="GO:0005634">
    <property type="term" value="C:nucleus"/>
    <property type="evidence" value="ECO:0007669"/>
    <property type="project" value="TreeGrafter"/>
</dbReference>
<feature type="domain" description="NmrA-like" evidence="4">
    <location>
        <begin position="4"/>
        <end position="289"/>
    </location>
</feature>
<dbReference type="PANTHER" id="PTHR42748">
    <property type="entry name" value="NITROGEN METABOLITE REPRESSION PROTEIN NMRA FAMILY MEMBER"/>
    <property type="match status" value="1"/>
</dbReference>
<sequence>MSVKKILTIFGATGKQGGSVIDVVLAHPELAAKYDLRGISRDPSSGKSKALASKGVEVVQGELDDLESLKKAVKGSYGVFGVTDFWSILDKQREIRQGKNIFDAAKAENVHHFVFSSLPYAEKLTKGELKHVDHFDSKAQVAEYAEANKGDMISSYVMPAMFIDFAKTMVNVVEGKPTLAMPFPSDDIAWPLIEPRRDLGKYVLAVFEAEFKANGVHVHAVSTWTTPKKVVAALSNEAGQEVVFKILPGQVFASFLPENIREELLETILLVGNYSYYGPGEEKNQKEHDKWLVPGSELISYEQWAKENGPWKY</sequence>
<dbReference type="InterPro" id="IPR051164">
    <property type="entry name" value="NmrA-like_oxidored"/>
</dbReference>
<organism evidence="5 6">
    <name type="scientific">Zasmidium cellare ATCC 36951</name>
    <dbReference type="NCBI Taxonomy" id="1080233"/>
    <lineage>
        <taxon>Eukaryota</taxon>
        <taxon>Fungi</taxon>
        <taxon>Dikarya</taxon>
        <taxon>Ascomycota</taxon>
        <taxon>Pezizomycotina</taxon>
        <taxon>Dothideomycetes</taxon>
        <taxon>Dothideomycetidae</taxon>
        <taxon>Mycosphaerellales</taxon>
        <taxon>Mycosphaerellaceae</taxon>
        <taxon>Zasmidium</taxon>
    </lineage>
</organism>
<dbReference type="OrthoDB" id="3358371at2759"/>
<dbReference type="AlphaFoldDB" id="A0A6A6D165"/>
<reference evidence="5" key="1">
    <citation type="journal article" date="2020" name="Stud. Mycol.">
        <title>101 Dothideomycetes genomes: a test case for predicting lifestyles and emergence of pathogens.</title>
        <authorList>
            <person name="Haridas S."/>
            <person name="Albert R."/>
            <person name="Binder M."/>
            <person name="Bloem J."/>
            <person name="Labutti K."/>
            <person name="Salamov A."/>
            <person name="Andreopoulos B."/>
            <person name="Baker S."/>
            <person name="Barry K."/>
            <person name="Bills G."/>
            <person name="Bluhm B."/>
            <person name="Cannon C."/>
            <person name="Castanera R."/>
            <person name="Culley D."/>
            <person name="Daum C."/>
            <person name="Ezra D."/>
            <person name="Gonzalez J."/>
            <person name="Henrissat B."/>
            <person name="Kuo A."/>
            <person name="Liang C."/>
            <person name="Lipzen A."/>
            <person name="Lutzoni F."/>
            <person name="Magnuson J."/>
            <person name="Mondo S."/>
            <person name="Nolan M."/>
            <person name="Ohm R."/>
            <person name="Pangilinan J."/>
            <person name="Park H.-J."/>
            <person name="Ramirez L."/>
            <person name="Alfaro M."/>
            <person name="Sun H."/>
            <person name="Tritt A."/>
            <person name="Yoshinaga Y."/>
            <person name="Zwiers L.-H."/>
            <person name="Turgeon B."/>
            <person name="Goodwin S."/>
            <person name="Spatafora J."/>
            <person name="Crous P."/>
            <person name="Grigoriev I."/>
        </authorList>
    </citation>
    <scope>NUCLEOTIDE SEQUENCE</scope>
    <source>
        <strain evidence="5">ATCC 36951</strain>
    </source>
</reference>
<dbReference type="Proteomes" id="UP000799537">
    <property type="component" value="Unassembled WGS sequence"/>
</dbReference>
<dbReference type="EMBL" id="ML993580">
    <property type="protein sequence ID" value="KAF2172915.1"/>
    <property type="molecule type" value="Genomic_DNA"/>
</dbReference>
<dbReference type="InterPro" id="IPR036291">
    <property type="entry name" value="NAD(P)-bd_dom_sf"/>
</dbReference>
<dbReference type="SUPFAM" id="SSF51735">
    <property type="entry name" value="NAD(P)-binding Rossmann-fold domains"/>
    <property type="match status" value="1"/>
</dbReference>
<keyword evidence="2" id="KW-0521">NADP</keyword>
<dbReference type="GO" id="GO:0016491">
    <property type="term" value="F:oxidoreductase activity"/>
    <property type="evidence" value="ECO:0007669"/>
    <property type="project" value="UniProtKB-KW"/>
</dbReference>
<keyword evidence="3" id="KW-0560">Oxidoreductase</keyword>
<dbReference type="InterPro" id="IPR008030">
    <property type="entry name" value="NmrA-like"/>
</dbReference>
<dbReference type="Gene3D" id="3.40.50.720">
    <property type="entry name" value="NAD(P)-binding Rossmann-like Domain"/>
    <property type="match status" value="1"/>
</dbReference>
<evidence type="ECO:0000313" key="6">
    <source>
        <dbReference type="Proteomes" id="UP000799537"/>
    </source>
</evidence>
<accession>A0A6A6D165</accession>
<dbReference type="CDD" id="cd05251">
    <property type="entry name" value="NmrA_like_SDR_a"/>
    <property type="match status" value="1"/>
</dbReference>
<name>A0A6A6D165_ZASCE</name>
<evidence type="ECO:0000256" key="1">
    <source>
        <dbReference type="ARBA" id="ARBA00006328"/>
    </source>
</evidence>
<dbReference type="RefSeq" id="XP_033673804.1">
    <property type="nucleotide sequence ID" value="XM_033811240.1"/>
</dbReference>